<evidence type="ECO:0000256" key="3">
    <source>
        <dbReference type="ARBA" id="ARBA00022577"/>
    </source>
</evidence>
<dbReference type="EMBL" id="CM027682">
    <property type="protein sequence ID" value="KAG0539854.1"/>
    <property type="molecule type" value="Genomic_DNA"/>
</dbReference>
<dbReference type="PANTHER" id="PTHR31048">
    <property type="entry name" value="OS03G0233200 PROTEIN"/>
    <property type="match status" value="1"/>
</dbReference>
<feature type="disulfide bond" evidence="5">
    <location>
        <begin position="147"/>
        <end position="200"/>
    </location>
</feature>
<sequence>MASSLAKSSSSVLLLAAFVALFAASASVDAATFNVINRCKDTLWPAALPGGGARLDPGKTWTVQVPAGTAHARMWARTGCRFDGSGRGTCQTGDCGGALACTVSGRTPATLAEYTLNNNGPDYIDISLVDGFNVPMSFRCGGKGPSCKADVNAKCPAKLKVPGGCASACEKLGGDTYCCRGQYTDKCPPTDYSRFFKGLCLDAYSYAKDDQTSTFTCPKGSNYEIVLCP</sequence>
<dbReference type="InterPro" id="IPR001938">
    <property type="entry name" value="Thaumatin"/>
</dbReference>
<dbReference type="Gramene" id="EES01640">
    <property type="protein sequence ID" value="EES01640"/>
    <property type="gene ID" value="SORBI_3003G331700"/>
</dbReference>
<dbReference type="PROSITE" id="PS51367">
    <property type="entry name" value="THAUMATIN_2"/>
    <property type="match status" value="1"/>
</dbReference>
<keyword evidence="2" id="KW-0929">Antimicrobial</keyword>
<reference evidence="7" key="1">
    <citation type="journal article" date="2019" name="BMC Genomics">
        <title>A new reference genome for Sorghum bicolor reveals high levels of sequence similarity between sweet and grain genotypes: implications for the genetics of sugar metabolism.</title>
        <authorList>
            <person name="Cooper E.A."/>
            <person name="Brenton Z.W."/>
            <person name="Flinn B.S."/>
            <person name="Jenkins J."/>
            <person name="Shu S."/>
            <person name="Flowers D."/>
            <person name="Luo F."/>
            <person name="Wang Y."/>
            <person name="Xia P."/>
            <person name="Barry K."/>
            <person name="Daum C."/>
            <person name="Lipzen A."/>
            <person name="Yoshinaga Y."/>
            <person name="Schmutz J."/>
            <person name="Saski C."/>
            <person name="Vermerris W."/>
            <person name="Kresovich S."/>
        </authorList>
    </citation>
    <scope>NUCLEOTIDE SEQUENCE</scope>
</reference>
<proteinExistence type="inferred from homology"/>
<keyword evidence="3" id="KW-0295">Fungicide</keyword>
<dbReference type="PIRSF" id="PIRSF002703">
    <property type="entry name" value="Thaumatin"/>
    <property type="match status" value="1"/>
</dbReference>
<evidence type="ECO:0000256" key="4">
    <source>
        <dbReference type="ARBA" id="ARBA00023157"/>
    </source>
</evidence>
<evidence type="ECO:0000256" key="2">
    <source>
        <dbReference type="ARBA" id="ARBA00022529"/>
    </source>
</evidence>
<dbReference type="SUPFAM" id="SSF49870">
    <property type="entry name" value="Osmotin, thaumatin-like protein"/>
    <property type="match status" value="1"/>
</dbReference>
<reference evidence="7" key="2">
    <citation type="submission" date="2020-10" db="EMBL/GenBank/DDBJ databases">
        <authorList>
            <person name="Cooper E.A."/>
            <person name="Brenton Z.W."/>
            <person name="Flinn B.S."/>
            <person name="Jenkins J."/>
            <person name="Shu S."/>
            <person name="Flowers D."/>
            <person name="Luo F."/>
            <person name="Wang Y."/>
            <person name="Xia P."/>
            <person name="Barry K."/>
            <person name="Daum C."/>
            <person name="Lipzen A."/>
            <person name="Yoshinaga Y."/>
            <person name="Schmutz J."/>
            <person name="Saski C."/>
            <person name="Vermerris W."/>
            <person name="Kresovich S."/>
        </authorList>
    </citation>
    <scope>NUCLEOTIDE SEQUENCE</scope>
</reference>
<dbReference type="InterPro" id="IPR017949">
    <property type="entry name" value="Thaumatin_CS"/>
</dbReference>
<keyword evidence="6" id="KW-0732">Signal</keyword>
<feature type="chain" id="PRO_5037656860" description="Thaumatin-like protein" evidence="6">
    <location>
        <begin position="31"/>
        <end position="229"/>
    </location>
</feature>
<dbReference type="KEGG" id="sbi:8055281"/>
<evidence type="ECO:0000313" key="7">
    <source>
        <dbReference type="EMBL" id="KAG0539854.1"/>
    </source>
</evidence>
<feature type="disulfide bond" evidence="5">
    <location>
        <begin position="95"/>
        <end position="101"/>
    </location>
</feature>
<dbReference type="GO" id="GO:0031640">
    <property type="term" value="P:killing of cells of another organism"/>
    <property type="evidence" value="ECO:0007669"/>
    <property type="project" value="UniProtKB-KW"/>
</dbReference>
<feature type="disulfide bond" evidence="5">
    <location>
        <begin position="179"/>
        <end position="187"/>
    </location>
</feature>
<dbReference type="Proteomes" id="UP000807115">
    <property type="component" value="Chromosome 3"/>
</dbReference>
<comment type="caution">
    <text evidence="7">The sequence shown here is derived from an EMBL/GenBank/DDBJ whole genome shotgun (WGS) entry which is preliminary data.</text>
</comment>
<dbReference type="PROSITE" id="PS00316">
    <property type="entry name" value="THAUMATIN_1"/>
    <property type="match status" value="1"/>
</dbReference>
<dbReference type="OMA" id="YDIVLCP"/>
<feature type="disulfide bond" evidence="5">
    <location>
        <begin position="39"/>
        <end position="228"/>
    </location>
</feature>
<dbReference type="GO" id="GO:0050832">
    <property type="term" value="P:defense response to fungus"/>
    <property type="evidence" value="ECO:0007669"/>
    <property type="project" value="UniProtKB-KW"/>
</dbReference>
<evidence type="ECO:0000313" key="8">
    <source>
        <dbReference type="Proteomes" id="UP000807115"/>
    </source>
</evidence>
<protein>
    <recommendedName>
        <fullName evidence="9">Thaumatin-like protein</fullName>
    </recommendedName>
</protein>
<feature type="disulfide bond" evidence="5">
    <location>
        <begin position="80"/>
        <end position="90"/>
    </location>
</feature>
<dbReference type="SMART" id="SM00205">
    <property type="entry name" value="THN"/>
    <property type="match status" value="1"/>
</dbReference>
<keyword evidence="4 5" id="KW-1015">Disulfide bond</keyword>
<dbReference type="InterPro" id="IPR037176">
    <property type="entry name" value="Osmotin/thaumatin-like_sf"/>
</dbReference>
<dbReference type="SMR" id="A0A921RH85"/>
<dbReference type="Pfam" id="PF00314">
    <property type="entry name" value="Thaumatin"/>
    <property type="match status" value="1"/>
</dbReference>
<comment type="similarity">
    <text evidence="1">Belongs to the thaumatin family.</text>
</comment>
<evidence type="ECO:0000256" key="6">
    <source>
        <dbReference type="SAM" id="SignalP"/>
    </source>
</evidence>
<name>A0A921RH85_SORBI</name>
<feature type="disulfide bond" evidence="5">
    <location>
        <begin position="155"/>
        <end position="165"/>
    </location>
</feature>
<feature type="signal peptide" evidence="6">
    <location>
        <begin position="1"/>
        <end position="30"/>
    </location>
</feature>
<dbReference type="AlphaFoldDB" id="A0A921RH85"/>
<dbReference type="OrthoDB" id="430315at2759"/>
<evidence type="ECO:0000256" key="5">
    <source>
        <dbReference type="PIRSR" id="PIRSR002703-1"/>
    </source>
</evidence>
<dbReference type="PRINTS" id="PR00347">
    <property type="entry name" value="THAUMATIN"/>
</dbReference>
<evidence type="ECO:0000256" key="1">
    <source>
        <dbReference type="ARBA" id="ARBA00010607"/>
    </source>
</evidence>
<feature type="disulfide bond" evidence="5">
    <location>
        <begin position="169"/>
        <end position="178"/>
    </location>
</feature>
<dbReference type="FunFam" id="2.60.110.10:FF:000003">
    <property type="entry name" value="Thaumatin I"/>
    <property type="match status" value="1"/>
</dbReference>
<accession>A0A921RH85</accession>
<dbReference type="Gene3D" id="2.60.110.10">
    <property type="entry name" value="Thaumatin"/>
    <property type="match status" value="1"/>
</dbReference>
<gene>
    <name evidence="7" type="ORF">BDA96_03G357900</name>
</gene>
<organism evidence="7 8">
    <name type="scientific">Sorghum bicolor</name>
    <name type="common">Sorghum</name>
    <name type="synonym">Sorghum vulgare</name>
    <dbReference type="NCBI Taxonomy" id="4558"/>
    <lineage>
        <taxon>Eukaryota</taxon>
        <taxon>Viridiplantae</taxon>
        <taxon>Streptophyta</taxon>
        <taxon>Embryophyta</taxon>
        <taxon>Tracheophyta</taxon>
        <taxon>Spermatophyta</taxon>
        <taxon>Magnoliopsida</taxon>
        <taxon>Liliopsida</taxon>
        <taxon>Poales</taxon>
        <taxon>Poaceae</taxon>
        <taxon>PACMAD clade</taxon>
        <taxon>Panicoideae</taxon>
        <taxon>Andropogonodae</taxon>
        <taxon>Andropogoneae</taxon>
        <taxon>Sorghinae</taxon>
        <taxon>Sorghum</taxon>
    </lineage>
</organism>
<evidence type="ECO:0008006" key="9">
    <source>
        <dbReference type="Google" id="ProtNLM"/>
    </source>
</evidence>